<evidence type="ECO:0000313" key="3">
    <source>
        <dbReference type="EMBL" id="MBC2600459.1"/>
    </source>
</evidence>
<dbReference type="RefSeq" id="WP_185691207.1">
    <property type="nucleotide sequence ID" value="NZ_JACHVA010000019.1"/>
</dbReference>
<evidence type="ECO:0000256" key="2">
    <source>
        <dbReference type="SAM" id="SignalP"/>
    </source>
</evidence>
<dbReference type="AlphaFoldDB" id="A0A7X1AVE5"/>
<feature type="chain" id="PRO_5031458149" description="Transporter" evidence="2">
    <location>
        <begin position="20"/>
        <end position="354"/>
    </location>
</feature>
<accession>A0A7X1AVE5</accession>
<dbReference type="Proteomes" id="UP000525652">
    <property type="component" value="Unassembled WGS sequence"/>
</dbReference>
<name>A0A7X1AVE5_9BACT</name>
<feature type="compositionally biased region" description="Polar residues" evidence="1">
    <location>
        <begin position="22"/>
        <end position="34"/>
    </location>
</feature>
<organism evidence="3 4">
    <name type="scientific">Puniceicoccus vermicola</name>
    <dbReference type="NCBI Taxonomy" id="388746"/>
    <lineage>
        <taxon>Bacteria</taxon>
        <taxon>Pseudomonadati</taxon>
        <taxon>Verrucomicrobiota</taxon>
        <taxon>Opitutia</taxon>
        <taxon>Puniceicoccales</taxon>
        <taxon>Puniceicoccaceae</taxon>
        <taxon>Puniceicoccus</taxon>
    </lineage>
</organism>
<proteinExistence type="predicted"/>
<evidence type="ECO:0000313" key="4">
    <source>
        <dbReference type="Proteomes" id="UP000525652"/>
    </source>
</evidence>
<keyword evidence="4" id="KW-1185">Reference proteome</keyword>
<evidence type="ECO:0000256" key="1">
    <source>
        <dbReference type="SAM" id="MobiDB-lite"/>
    </source>
</evidence>
<protein>
    <recommendedName>
        <fullName evidence="5">Transporter</fullName>
    </recommendedName>
</protein>
<reference evidence="3 4" key="1">
    <citation type="submission" date="2020-07" db="EMBL/GenBank/DDBJ databases">
        <authorList>
            <person name="Feng X."/>
        </authorList>
    </citation>
    <scope>NUCLEOTIDE SEQUENCE [LARGE SCALE GENOMIC DNA]</scope>
    <source>
        <strain evidence="3 4">JCM14086</strain>
    </source>
</reference>
<gene>
    <name evidence="3" type="ORF">H5P30_01555</name>
</gene>
<sequence>MKWLSVLLLSSFFSITILAAGSSVTPPESDSTSRPPKHIPSNAPDQGNLPEEEDHGLLRGDQYDYLDHAKNSVYLTFAENLQILDSFLSDGTLIEDETFHNRIRLMPYLVYQESDSSDYQFKLDYYASIRLRRLEKRLSLIIDTGDLAPLPNTQPNEEDNDPQIGLQKRILKGTSVKVGGKVRWPPVGYVIGTWSQGFQPIDWQMIPKYSVFYQTDEDGFGTGGNFLLGRWWDPIMLKSDTGFRITEATTGIEWASSVTLAHVWRLIEPTDRRPLVSARSYNEGIDLIYRISGHISGHKTIDEHRVIANYRHPLRKNWLFFFVSPELFWQRENNWAPEFRLRVGIDALFWGVTR</sequence>
<keyword evidence="2" id="KW-0732">Signal</keyword>
<feature type="region of interest" description="Disordered" evidence="1">
    <location>
        <begin position="22"/>
        <end position="54"/>
    </location>
</feature>
<feature type="signal peptide" evidence="2">
    <location>
        <begin position="1"/>
        <end position="19"/>
    </location>
</feature>
<comment type="caution">
    <text evidence="3">The sequence shown here is derived from an EMBL/GenBank/DDBJ whole genome shotgun (WGS) entry which is preliminary data.</text>
</comment>
<evidence type="ECO:0008006" key="5">
    <source>
        <dbReference type="Google" id="ProtNLM"/>
    </source>
</evidence>
<dbReference type="EMBL" id="JACHVA010000019">
    <property type="protein sequence ID" value="MBC2600459.1"/>
    <property type="molecule type" value="Genomic_DNA"/>
</dbReference>